<keyword evidence="4" id="KW-1185">Reference proteome</keyword>
<protein>
    <submittedName>
        <fullName evidence="3">Cell wall hydrolase</fullName>
    </submittedName>
</protein>
<dbReference type="InterPro" id="IPR042047">
    <property type="entry name" value="SleB_dom1"/>
</dbReference>
<proteinExistence type="predicted"/>
<feature type="domain" description="Cell wall hydrolase SleB" evidence="2">
    <location>
        <begin position="65"/>
        <end position="160"/>
    </location>
</feature>
<keyword evidence="1" id="KW-0732">Signal</keyword>
<organism evidence="3 4">
    <name type="scientific">Novosphingobium humi</name>
    <dbReference type="NCBI Taxonomy" id="2282397"/>
    <lineage>
        <taxon>Bacteria</taxon>
        <taxon>Pseudomonadati</taxon>
        <taxon>Pseudomonadota</taxon>
        <taxon>Alphaproteobacteria</taxon>
        <taxon>Sphingomonadales</taxon>
        <taxon>Sphingomonadaceae</taxon>
        <taxon>Novosphingobium</taxon>
    </lineage>
</organism>
<keyword evidence="3" id="KW-0378">Hydrolase</keyword>
<evidence type="ECO:0000313" key="4">
    <source>
        <dbReference type="Proteomes" id="UP001218231"/>
    </source>
</evidence>
<dbReference type="Proteomes" id="UP001218231">
    <property type="component" value="Plasmid unnamed3"/>
</dbReference>
<reference evidence="3 4" key="1">
    <citation type="submission" date="2023-02" db="EMBL/GenBank/DDBJ databases">
        <title>Genome sequence of Novosphingobium humi KACC 19094.</title>
        <authorList>
            <person name="Kim S."/>
            <person name="Heo J."/>
            <person name="Kwon S.-W."/>
        </authorList>
    </citation>
    <scope>NUCLEOTIDE SEQUENCE [LARGE SCALE GENOMIC DNA]</scope>
    <source>
        <strain evidence="3 4">KACC 19094</strain>
        <plasmid evidence="3 4">unnamed3</plasmid>
    </source>
</reference>
<accession>A0ABY7U441</accession>
<keyword evidence="3" id="KW-0614">Plasmid</keyword>
<sequence>MKLFSAPCAKFALPILCLIAAWPTLDSARAAESPTKPSNDAAAPERRQVECVAKVIVHEAGNQIRRGQIAVAQVIRTRMQKMGIATDACRVVHQPGQFFNIDRFVPKRNSTQWREAMAIAAQTLRGEGEDIVPGAMFFRTAARPLKGRIRIARIDNHVFYR</sequence>
<dbReference type="Gene3D" id="1.10.10.2520">
    <property type="entry name" value="Cell wall hydrolase SleB, domain 1"/>
    <property type="match status" value="1"/>
</dbReference>
<evidence type="ECO:0000313" key="3">
    <source>
        <dbReference type="EMBL" id="WCT80253.1"/>
    </source>
</evidence>
<name>A0ABY7U441_9SPHN</name>
<gene>
    <name evidence="3" type="ORF">PQ457_22170</name>
</gene>
<feature type="chain" id="PRO_5045544142" evidence="1">
    <location>
        <begin position="21"/>
        <end position="161"/>
    </location>
</feature>
<dbReference type="InterPro" id="IPR011105">
    <property type="entry name" value="Cell_wall_hydrolase_SleB"/>
</dbReference>
<dbReference type="EMBL" id="CP117420">
    <property type="protein sequence ID" value="WCT80253.1"/>
    <property type="molecule type" value="Genomic_DNA"/>
</dbReference>
<dbReference type="RefSeq" id="WP_273620520.1">
    <property type="nucleotide sequence ID" value="NZ_CP117420.1"/>
</dbReference>
<dbReference type="GO" id="GO:0016787">
    <property type="term" value="F:hydrolase activity"/>
    <property type="evidence" value="ECO:0007669"/>
    <property type="project" value="UniProtKB-KW"/>
</dbReference>
<evidence type="ECO:0000259" key="2">
    <source>
        <dbReference type="Pfam" id="PF07486"/>
    </source>
</evidence>
<dbReference type="Pfam" id="PF07486">
    <property type="entry name" value="Hydrolase_2"/>
    <property type="match status" value="1"/>
</dbReference>
<evidence type="ECO:0000256" key="1">
    <source>
        <dbReference type="SAM" id="SignalP"/>
    </source>
</evidence>
<feature type="signal peptide" evidence="1">
    <location>
        <begin position="1"/>
        <end position="20"/>
    </location>
</feature>
<geneLocation type="plasmid" evidence="3 4">
    <name>unnamed3</name>
</geneLocation>